<name>S4NHZ8_9NEOP</name>
<dbReference type="AlphaFoldDB" id="S4NHZ8"/>
<accession>S4NHZ8</accession>
<proteinExistence type="predicted"/>
<evidence type="ECO:0000313" key="1">
    <source>
        <dbReference type="EMBL" id="JAA78336.1"/>
    </source>
</evidence>
<dbReference type="EMBL" id="GAIX01014224">
    <property type="protein sequence ID" value="JAA78336.1"/>
    <property type="molecule type" value="Transcribed_RNA"/>
</dbReference>
<reference evidence="1" key="1">
    <citation type="journal article" date="2013" name="BMC Genomics">
        <title>Unscrambling butterfly oogenesis.</title>
        <authorList>
            <person name="Carter J.M."/>
            <person name="Baker S.C."/>
            <person name="Pink R."/>
            <person name="Carter D.R."/>
            <person name="Collins A."/>
            <person name="Tomlin J."/>
            <person name="Gibbs M."/>
            <person name="Breuker C.J."/>
        </authorList>
    </citation>
    <scope>NUCLEOTIDE SEQUENCE</scope>
    <source>
        <tissue evidence="1">Ovary</tissue>
    </source>
</reference>
<sequence length="217" mass="25984">MIIVLRKEKTRIRRKFVINTLWEVVVIRRQCTKMENCEKESDAQKSFSSPPRRRRSTFFERRDSIVPQPEIIDPIQTENIDPNFYKKLNEVDNKHNQDLKRYHDILLAEKNQWKVEVKCRRNKYHDLRQQFQIASNAPSRSRISYSALSNEDIEFLKGKVNVSQLVENQCNLHKSVLRTRDFFRRATELDNVVLDHCEKKLSKVTDYILQNSTIDFK</sequence>
<organism evidence="1">
    <name type="scientific">Pararge aegeria</name>
    <name type="common">speckled wood butterfly</name>
    <dbReference type="NCBI Taxonomy" id="116150"/>
    <lineage>
        <taxon>Eukaryota</taxon>
        <taxon>Metazoa</taxon>
        <taxon>Ecdysozoa</taxon>
        <taxon>Arthropoda</taxon>
        <taxon>Hexapoda</taxon>
        <taxon>Insecta</taxon>
        <taxon>Pterygota</taxon>
        <taxon>Neoptera</taxon>
        <taxon>Endopterygota</taxon>
        <taxon>Lepidoptera</taxon>
        <taxon>Glossata</taxon>
        <taxon>Ditrysia</taxon>
        <taxon>Papilionoidea</taxon>
        <taxon>Nymphalidae</taxon>
        <taxon>Satyrinae</taxon>
        <taxon>Satyrini</taxon>
        <taxon>Parargina</taxon>
        <taxon>Pararge</taxon>
    </lineage>
</organism>
<reference evidence="1" key="2">
    <citation type="submission" date="2013-05" db="EMBL/GenBank/DDBJ databases">
        <authorList>
            <person name="Carter J.-M."/>
            <person name="Baker S.C."/>
            <person name="Pink R."/>
            <person name="Carter D.R.F."/>
            <person name="Collins A."/>
            <person name="Tomlin J."/>
            <person name="Gibbs M."/>
            <person name="Breuker C.J."/>
        </authorList>
    </citation>
    <scope>NUCLEOTIDE SEQUENCE</scope>
    <source>
        <tissue evidence="1">Ovary</tissue>
    </source>
</reference>
<protein>
    <submittedName>
        <fullName evidence="1">Uncharacterized protein</fullName>
    </submittedName>
</protein>